<dbReference type="Proteomes" id="UP000295444">
    <property type="component" value="Unassembled WGS sequence"/>
</dbReference>
<keyword evidence="3" id="KW-0812">Transmembrane</keyword>
<dbReference type="SUPFAM" id="SSF52540">
    <property type="entry name" value="P-loop containing nucleoside triphosphate hydrolases"/>
    <property type="match status" value="1"/>
</dbReference>
<dbReference type="GO" id="GO:0004197">
    <property type="term" value="F:cysteine-type endopeptidase activity"/>
    <property type="evidence" value="ECO:0007669"/>
    <property type="project" value="InterPro"/>
</dbReference>
<dbReference type="GO" id="GO:0006508">
    <property type="term" value="P:proteolysis"/>
    <property type="evidence" value="ECO:0007669"/>
    <property type="project" value="InterPro"/>
</dbReference>
<dbReference type="GO" id="GO:0005524">
    <property type="term" value="F:ATP binding"/>
    <property type="evidence" value="ECO:0007669"/>
    <property type="project" value="UniProtKB-KW"/>
</dbReference>
<name>A0A4R6S605_LABRH</name>
<dbReference type="Pfam" id="PF00656">
    <property type="entry name" value="Peptidase_C14"/>
    <property type="match status" value="1"/>
</dbReference>
<proteinExistence type="predicted"/>
<dbReference type="InterPro" id="IPR011600">
    <property type="entry name" value="Pept_C14_caspase"/>
</dbReference>
<dbReference type="InterPro" id="IPR050625">
    <property type="entry name" value="ParA/MinD_ATPase"/>
</dbReference>
<dbReference type="InterPro" id="IPR027417">
    <property type="entry name" value="P-loop_NTPase"/>
</dbReference>
<protein>
    <submittedName>
        <fullName evidence="6">Cellulose biosynthesis protein BcsQ</fullName>
    </submittedName>
</protein>
<dbReference type="InterPro" id="IPR029030">
    <property type="entry name" value="Caspase-like_dom_sf"/>
</dbReference>
<evidence type="ECO:0000256" key="2">
    <source>
        <dbReference type="ARBA" id="ARBA00022840"/>
    </source>
</evidence>
<dbReference type="GO" id="GO:0016887">
    <property type="term" value="F:ATP hydrolysis activity"/>
    <property type="evidence" value="ECO:0007669"/>
    <property type="project" value="TreeGrafter"/>
</dbReference>
<feature type="transmembrane region" description="Helical" evidence="3">
    <location>
        <begin position="618"/>
        <end position="637"/>
    </location>
</feature>
<reference evidence="6 7" key="1">
    <citation type="submission" date="2019-03" db="EMBL/GenBank/DDBJ databases">
        <title>Genomic Encyclopedia of Type Strains, Phase IV (KMG-IV): sequencing the most valuable type-strain genomes for metagenomic binning, comparative biology and taxonomic classification.</title>
        <authorList>
            <person name="Goeker M."/>
        </authorList>
    </citation>
    <scope>NUCLEOTIDE SEQUENCE [LARGE SCALE GENOMIC DNA]</scope>
    <source>
        <strain evidence="6 7">DSM 45361</strain>
    </source>
</reference>
<dbReference type="Gene3D" id="3.40.50.300">
    <property type="entry name" value="P-loop containing nucleotide triphosphate hydrolases"/>
    <property type="match status" value="1"/>
</dbReference>
<sequence length="712" mass="79021">MPQALVVGIDKYSLKGVPELKFAANDALEVSERLRNAGFEVVTLTDQAATHKKIHRELEVGLNQRVVDEDDPVVIYWSGHGMSDLRRGTGDDWSSTFLLPQDADIDQPLGTSFPVQHVWALLDRLKTRRLLVMLDTCFSGAFAGDGRRGFAIDGARGGAVNPTDEFLRMDGHGRIVVSACGPDEVAREDETHGHGHFTRAVLTVLDRGAGDRRVNVTGLVSDIRAEVRRQTRGAQTPSMHVSSQGADWRIPLPPPAPYEAPLPSWAFVGTSGGVGKTTLAMMTAELLAESGNTVLYLDADIAQHGGTSEWCQRTRVDIGHARTFADHVAAFSRAKTGTPAAQLSDRLVDVTPAYLRRHDCGRILLLPAARVSDRLFVFDLVAEIKDRRSNGVCQQILDEAFDRGIQQGATCVVIDCGAQFDPLAVNAIAAAHHPMIVAAARAGAKEQRETILRNCEQTVDGFSRLRVATVVNRVPSEEALVQHWGQPGYSNPGMSFHWLPFDRNLFQDWEEGRPNFELGYDELTHAWHEILVASDTSGCHGRHQDFLPSEWDRFSKWSLWLTENRQWMETKRATLSRLVRRSYVAGVCLFAIAATALVSLLLHVFAEDDTDDASFLPQWLAITLLTLSAVALLGNVIGRHLLNRRRKVLTDLLAHSTSVDSLKDWFSAPRQDGSWWQVWRSSRRVAIEWLHEEVKDERSRQLPSGRITEAAS</sequence>
<organism evidence="6 7">
    <name type="scientific">Labedaea rhizosphaerae</name>
    <dbReference type="NCBI Taxonomy" id="598644"/>
    <lineage>
        <taxon>Bacteria</taxon>
        <taxon>Bacillati</taxon>
        <taxon>Actinomycetota</taxon>
        <taxon>Actinomycetes</taxon>
        <taxon>Pseudonocardiales</taxon>
        <taxon>Pseudonocardiaceae</taxon>
        <taxon>Labedaea</taxon>
    </lineage>
</organism>
<keyword evidence="1" id="KW-0547">Nucleotide-binding</keyword>
<feature type="domain" description="CobQ/CobB/MinD/ParA nucleotide binding" evidence="5">
    <location>
        <begin position="266"/>
        <end position="302"/>
    </location>
</feature>
<dbReference type="GO" id="GO:0051782">
    <property type="term" value="P:negative regulation of cell division"/>
    <property type="evidence" value="ECO:0007669"/>
    <property type="project" value="TreeGrafter"/>
</dbReference>
<dbReference type="GO" id="GO:0009898">
    <property type="term" value="C:cytoplasmic side of plasma membrane"/>
    <property type="evidence" value="ECO:0007669"/>
    <property type="project" value="TreeGrafter"/>
</dbReference>
<dbReference type="PANTHER" id="PTHR43384:SF6">
    <property type="entry name" value="SEPTUM SITE-DETERMINING PROTEIN MIND HOMOLOG, CHLOROPLASTIC"/>
    <property type="match status" value="1"/>
</dbReference>
<evidence type="ECO:0000256" key="1">
    <source>
        <dbReference type="ARBA" id="ARBA00022741"/>
    </source>
</evidence>
<evidence type="ECO:0000259" key="5">
    <source>
        <dbReference type="Pfam" id="PF01656"/>
    </source>
</evidence>
<dbReference type="EMBL" id="SNXZ01000005">
    <property type="protein sequence ID" value="TDP95101.1"/>
    <property type="molecule type" value="Genomic_DNA"/>
</dbReference>
<evidence type="ECO:0000256" key="3">
    <source>
        <dbReference type="SAM" id="Phobius"/>
    </source>
</evidence>
<dbReference type="SUPFAM" id="SSF52129">
    <property type="entry name" value="Caspase-like"/>
    <property type="match status" value="1"/>
</dbReference>
<dbReference type="PANTHER" id="PTHR43384">
    <property type="entry name" value="SEPTUM SITE-DETERMINING PROTEIN MIND HOMOLOG, CHLOROPLASTIC-RELATED"/>
    <property type="match status" value="1"/>
</dbReference>
<dbReference type="Gene3D" id="3.40.50.1460">
    <property type="match status" value="1"/>
</dbReference>
<dbReference type="InterPro" id="IPR002586">
    <property type="entry name" value="CobQ/CobB/MinD/ParA_Nub-bd_dom"/>
</dbReference>
<comment type="caution">
    <text evidence="6">The sequence shown here is derived from an EMBL/GenBank/DDBJ whole genome shotgun (WGS) entry which is preliminary data.</text>
</comment>
<dbReference type="GO" id="GO:0005829">
    <property type="term" value="C:cytosol"/>
    <property type="evidence" value="ECO:0007669"/>
    <property type="project" value="TreeGrafter"/>
</dbReference>
<evidence type="ECO:0000313" key="7">
    <source>
        <dbReference type="Proteomes" id="UP000295444"/>
    </source>
</evidence>
<keyword evidence="3" id="KW-1133">Transmembrane helix</keyword>
<dbReference type="AlphaFoldDB" id="A0A4R6S605"/>
<evidence type="ECO:0000313" key="6">
    <source>
        <dbReference type="EMBL" id="TDP95101.1"/>
    </source>
</evidence>
<accession>A0A4R6S605</accession>
<keyword evidence="7" id="KW-1185">Reference proteome</keyword>
<keyword evidence="2" id="KW-0067">ATP-binding</keyword>
<dbReference type="Pfam" id="PF01656">
    <property type="entry name" value="CbiA"/>
    <property type="match status" value="1"/>
</dbReference>
<gene>
    <name evidence="6" type="ORF">EV186_105333</name>
</gene>
<evidence type="ECO:0000259" key="4">
    <source>
        <dbReference type="Pfam" id="PF00656"/>
    </source>
</evidence>
<feature type="domain" description="Peptidase C14 caspase" evidence="4">
    <location>
        <begin position="4"/>
        <end position="242"/>
    </location>
</feature>
<feature type="transmembrane region" description="Helical" evidence="3">
    <location>
        <begin position="582"/>
        <end position="606"/>
    </location>
</feature>
<keyword evidence="3" id="KW-0472">Membrane</keyword>